<dbReference type="PANTHER" id="PTHR48079">
    <property type="entry name" value="PROTEIN YEEZ"/>
    <property type="match status" value="1"/>
</dbReference>
<evidence type="ECO:0000313" key="3">
    <source>
        <dbReference type="Proteomes" id="UP000326881"/>
    </source>
</evidence>
<dbReference type="EMBL" id="CP043499">
    <property type="protein sequence ID" value="QFY63812.1"/>
    <property type="molecule type" value="Genomic_DNA"/>
</dbReference>
<evidence type="ECO:0000313" key="2">
    <source>
        <dbReference type="EMBL" id="QFY63812.1"/>
    </source>
</evidence>
<keyword evidence="3" id="KW-1185">Reference proteome</keyword>
<keyword evidence="2" id="KW-0614">Plasmid</keyword>
<dbReference type="OrthoDB" id="9787292at2"/>
<dbReference type="SUPFAM" id="SSF51735">
    <property type="entry name" value="NAD(P)-binding Rossmann-fold domains"/>
    <property type="match status" value="1"/>
</dbReference>
<dbReference type="Pfam" id="PF01370">
    <property type="entry name" value="Epimerase"/>
    <property type="match status" value="1"/>
</dbReference>
<dbReference type="InterPro" id="IPR036291">
    <property type="entry name" value="NAD(P)-bd_dom_sf"/>
</dbReference>
<reference evidence="2 3" key="1">
    <citation type="submission" date="2019-08" db="EMBL/GenBank/DDBJ databases">
        <title>Prosopis cineraria nodule microbiome.</title>
        <authorList>
            <person name="Ali R."/>
            <person name="Chaluvadi S.R."/>
            <person name="Wang X."/>
        </authorList>
    </citation>
    <scope>NUCLEOTIDE SEQUENCE [LARGE SCALE GENOMIC DNA]</scope>
    <source>
        <strain evidence="2 3">BG7</strain>
        <plasmid evidence="2 3">unnamed</plasmid>
    </source>
</reference>
<organism evidence="2 3">
    <name type="scientific">Rhizobium grahamii</name>
    <dbReference type="NCBI Taxonomy" id="1120045"/>
    <lineage>
        <taxon>Bacteria</taxon>
        <taxon>Pseudomonadati</taxon>
        <taxon>Pseudomonadota</taxon>
        <taxon>Alphaproteobacteria</taxon>
        <taxon>Hyphomicrobiales</taxon>
        <taxon>Rhizobiaceae</taxon>
        <taxon>Rhizobium/Agrobacterium group</taxon>
        <taxon>Rhizobium</taxon>
    </lineage>
</organism>
<sequence length="299" mass="31393">MRIFLTGATGFIGSAIVPELLKAGHHVIGMTRSDSGAKALEAAGVEAHRGTLEEPDSLSRGAEKADAVIHTAFDHDFSRFVENCQKDGRAIAALGEALKGSSRPLLITSGTGLGNAVLGEPAREDVCNFEHPNPRVASELAGNALLEAGVNVGVVRLPQVHNTIKQGLISPLIAIARDKGVSAYVGEGYNRFPAGHLSDVALLYRLAIERAEPGARYNAVAEEGISSRVIAEALGRGLKLPAVSIAPEKAAEHFGWMAMFMGLDFPASSAITRRVLGWKPSGPGLIADLEAMNYDSLAA</sequence>
<dbReference type="InterPro" id="IPR001509">
    <property type="entry name" value="Epimerase_deHydtase"/>
</dbReference>
<dbReference type="AlphaFoldDB" id="A0A5Q0CEQ5"/>
<dbReference type="PANTHER" id="PTHR48079:SF6">
    <property type="entry name" value="NAD(P)-BINDING DOMAIN-CONTAINING PROTEIN-RELATED"/>
    <property type="match status" value="1"/>
</dbReference>
<gene>
    <name evidence="2" type="ORF">FZ934_26725</name>
</gene>
<protein>
    <submittedName>
        <fullName evidence="2">SDR family oxidoreductase</fullName>
    </submittedName>
</protein>
<evidence type="ECO:0000259" key="1">
    <source>
        <dbReference type="Pfam" id="PF01370"/>
    </source>
</evidence>
<feature type="domain" description="NAD-dependent epimerase/dehydratase" evidence="1">
    <location>
        <begin position="3"/>
        <end position="218"/>
    </location>
</feature>
<geneLocation type="plasmid" evidence="2 3">
    <name>unnamed</name>
</geneLocation>
<name>A0A5Q0CEQ5_9HYPH</name>
<dbReference type="CDD" id="cd05262">
    <property type="entry name" value="SDR_a7"/>
    <property type="match status" value="1"/>
</dbReference>
<dbReference type="InterPro" id="IPR051783">
    <property type="entry name" value="NAD(P)-dependent_oxidoreduct"/>
</dbReference>
<dbReference type="RefSeq" id="WP_153273759.1">
    <property type="nucleotide sequence ID" value="NZ_CP043499.1"/>
</dbReference>
<accession>A0A5Q0CEQ5</accession>
<dbReference type="Gene3D" id="3.40.50.720">
    <property type="entry name" value="NAD(P)-binding Rossmann-like Domain"/>
    <property type="match status" value="1"/>
</dbReference>
<dbReference type="KEGG" id="rgr:FZ934_26725"/>
<dbReference type="Proteomes" id="UP000326881">
    <property type="component" value="Plasmid unnamed"/>
</dbReference>
<proteinExistence type="predicted"/>
<dbReference type="GO" id="GO:0005737">
    <property type="term" value="C:cytoplasm"/>
    <property type="evidence" value="ECO:0007669"/>
    <property type="project" value="TreeGrafter"/>
</dbReference>
<dbReference type="GO" id="GO:0004029">
    <property type="term" value="F:aldehyde dehydrogenase (NAD+) activity"/>
    <property type="evidence" value="ECO:0007669"/>
    <property type="project" value="TreeGrafter"/>
</dbReference>